<dbReference type="InterPro" id="IPR011059">
    <property type="entry name" value="Metal-dep_hydrolase_composite"/>
</dbReference>
<dbReference type="InterPro" id="IPR032466">
    <property type="entry name" value="Metal_Hydrolase"/>
</dbReference>
<comment type="caution">
    <text evidence="2">The sequence shown here is derived from an EMBL/GenBank/DDBJ whole genome shotgun (WGS) entry which is preliminary data.</text>
</comment>
<dbReference type="AlphaFoldDB" id="A0A4R6QT34"/>
<dbReference type="PANTHER" id="PTHR11647:SF1">
    <property type="entry name" value="COLLAPSIN RESPONSE MEDIATOR PROTEIN"/>
    <property type="match status" value="1"/>
</dbReference>
<dbReference type="Gene3D" id="3.20.20.140">
    <property type="entry name" value="Metal-dependent hydrolases"/>
    <property type="match status" value="2"/>
</dbReference>
<accession>A0A4R6QT34</accession>
<evidence type="ECO:0000313" key="3">
    <source>
        <dbReference type="Proteomes" id="UP000295361"/>
    </source>
</evidence>
<dbReference type="SUPFAM" id="SSF51556">
    <property type="entry name" value="Metallo-dependent hydrolases"/>
    <property type="match status" value="1"/>
</dbReference>
<dbReference type="Gene3D" id="2.30.40.10">
    <property type="entry name" value="Urease, subunit C, domain 1"/>
    <property type="match status" value="1"/>
</dbReference>
<dbReference type="GO" id="GO:0005829">
    <property type="term" value="C:cytosol"/>
    <property type="evidence" value="ECO:0007669"/>
    <property type="project" value="TreeGrafter"/>
</dbReference>
<protein>
    <submittedName>
        <fullName evidence="2">N-acyl-D-aspartate/D-glutamate deacylase</fullName>
    </submittedName>
</protein>
<organism evidence="2 3">
    <name type="scientific">Roseateles toxinivorans</name>
    <dbReference type="NCBI Taxonomy" id="270368"/>
    <lineage>
        <taxon>Bacteria</taxon>
        <taxon>Pseudomonadati</taxon>
        <taxon>Pseudomonadota</taxon>
        <taxon>Betaproteobacteria</taxon>
        <taxon>Burkholderiales</taxon>
        <taxon>Sphaerotilaceae</taxon>
        <taxon>Roseateles</taxon>
    </lineage>
</organism>
<name>A0A4R6QT34_9BURK</name>
<dbReference type="PANTHER" id="PTHR11647">
    <property type="entry name" value="HYDRANTOINASE/DIHYDROPYRIMIDINASE FAMILY MEMBER"/>
    <property type="match status" value="1"/>
</dbReference>
<dbReference type="EMBL" id="SNXS01000002">
    <property type="protein sequence ID" value="TDP73318.1"/>
    <property type="molecule type" value="Genomic_DNA"/>
</dbReference>
<dbReference type="GO" id="GO:0016812">
    <property type="term" value="F:hydrolase activity, acting on carbon-nitrogen (but not peptide) bonds, in cyclic amides"/>
    <property type="evidence" value="ECO:0007669"/>
    <property type="project" value="TreeGrafter"/>
</dbReference>
<evidence type="ECO:0000259" key="1">
    <source>
        <dbReference type="Pfam" id="PF07969"/>
    </source>
</evidence>
<dbReference type="InterPro" id="IPR013108">
    <property type="entry name" value="Amidohydro_3"/>
</dbReference>
<feature type="domain" description="Amidohydrolase 3" evidence="1">
    <location>
        <begin position="445"/>
        <end position="568"/>
    </location>
</feature>
<dbReference type="Proteomes" id="UP000295361">
    <property type="component" value="Unassembled WGS sequence"/>
</dbReference>
<proteinExistence type="predicted"/>
<dbReference type="InParanoid" id="A0A4R6QT34"/>
<evidence type="ECO:0000313" key="2">
    <source>
        <dbReference type="EMBL" id="TDP73318.1"/>
    </source>
</evidence>
<keyword evidence="3" id="KW-1185">Reference proteome</keyword>
<dbReference type="OrthoDB" id="9766983at2"/>
<sequence>MLDLLVKGATIVDGTGAPAFTADVGVKDGLIVEIGSLTGAAAETVQAAGAWLTPGFVDIHTHYDGQASWDETFSPSIHHGVTTLVMGNCGVGFAPLRSGEQQRLINLMQGVEDIPGVALAEGIDFCWQSFPQYMDALATRPRSLDYLVQVPHDPLRMFVMGERAVAQQAATDDDIEQMRALLREALQAGAVGFSTGRSDNHRTAEGHETPASEASAAELIGLARAFEGLQHGVVQMVSDFDLLRGAERFDAEFDLLEQLAAASGRKLSMTWLQRDPGGEQYKAIAARVEAAVAKGLPLYLQTAARGIGVINGLDASFHPFMGFPGYKEVAHLPLAERAAALRDPARKARILAEKSDRLAGDGTAIPPLVDILLARIELISGRMFPLSSTDGVEPDYEPTVMQSFLVRAKQRGCTALEALYDHLAGGDGGNLIYFPIFNYNQGSLDVVRQMLDHPRALLGLSDAGAHVGTVCDASFSTFMLTHWVRDRARDRLPLETVVQMLTQRNADYLGLADRGCIAVGLRADLNLIDPAALSVGVPRLVRDLPAGGQRFLQKAKGYRATWVAGRCVQRDGEITGERPGRLVRMGR</sequence>
<dbReference type="Pfam" id="PF07969">
    <property type="entry name" value="Amidohydro_3"/>
    <property type="match status" value="2"/>
</dbReference>
<reference evidence="2 3" key="1">
    <citation type="submission" date="2019-03" db="EMBL/GenBank/DDBJ databases">
        <title>Genomic Encyclopedia of Type Strains, Phase IV (KMG-IV): sequencing the most valuable type-strain genomes for metagenomic binning, comparative biology and taxonomic classification.</title>
        <authorList>
            <person name="Goeker M."/>
        </authorList>
    </citation>
    <scope>NUCLEOTIDE SEQUENCE [LARGE SCALE GENOMIC DNA]</scope>
    <source>
        <strain evidence="2 3">DSM 16998</strain>
    </source>
</reference>
<dbReference type="RefSeq" id="WP_133700709.1">
    <property type="nucleotide sequence ID" value="NZ_SNXS01000002.1"/>
</dbReference>
<dbReference type="SUPFAM" id="SSF51338">
    <property type="entry name" value="Composite domain of metallo-dependent hydrolases"/>
    <property type="match status" value="1"/>
</dbReference>
<feature type="domain" description="Amidohydrolase 3" evidence="1">
    <location>
        <begin position="43"/>
        <end position="356"/>
    </location>
</feature>
<gene>
    <name evidence="2" type="ORF">DES47_1021080</name>
</gene>
<dbReference type="InterPro" id="IPR050378">
    <property type="entry name" value="Metallo-dep_Hydrolases_sf"/>
</dbReference>